<dbReference type="Proteomes" id="UP001178507">
    <property type="component" value="Unassembled WGS sequence"/>
</dbReference>
<comment type="caution">
    <text evidence="3">The sequence shown here is derived from an EMBL/GenBank/DDBJ whole genome shotgun (WGS) entry which is preliminary data.</text>
</comment>
<proteinExistence type="predicted"/>
<keyword evidence="2" id="KW-0732">Signal</keyword>
<gene>
    <name evidence="3" type="ORF">EVOR1521_LOCUS24803</name>
</gene>
<dbReference type="EMBL" id="CAUJNA010003427">
    <property type="protein sequence ID" value="CAJ1401707.1"/>
    <property type="molecule type" value="Genomic_DNA"/>
</dbReference>
<reference evidence="3" key="1">
    <citation type="submission" date="2023-08" db="EMBL/GenBank/DDBJ databases">
        <authorList>
            <person name="Chen Y."/>
            <person name="Shah S."/>
            <person name="Dougan E. K."/>
            <person name="Thang M."/>
            <person name="Chan C."/>
        </authorList>
    </citation>
    <scope>NUCLEOTIDE SEQUENCE</scope>
</reference>
<organism evidence="3 4">
    <name type="scientific">Effrenium voratum</name>
    <dbReference type="NCBI Taxonomy" id="2562239"/>
    <lineage>
        <taxon>Eukaryota</taxon>
        <taxon>Sar</taxon>
        <taxon>Alveolata</taxon>
        <taxon>Dinophyceae</taxon>
        <taxon>Suessiales</taxon>
        <taxon>Symbiodiniaceae</taxon>
        <taxon>Effrenium</taxon>
    </lineage>
</organism>
<protein>
    <submittedName>
        <fullName evidence="3">Uncharacterized protein</fullName>
    </submittedName>
</protein>
<feature type="region of interest" description="Disordered" evidence="1">
    <location>
        <begin position="1001"/>
        <end position="1031"/>
    </location>
</feature>
<evidence type="ECO:0000313" key="3">
    <source>
        <dbReference type="EMBL" id="CAJ1401707.1"/>
    </source>
</evidence>
<feature type="signal peptide" evidence="2">
    <location>
        <begin position="1"/>
        <end position="22"/>
    </location>
</feature>
<accession>A0AA36NC38</accession>
<evidence type="ECO:0000313" key="4">
    <source>
        <dbReference type="Proteomes" id="UP001178507"/>
    </source>
</evidence>
<feature type="chain" id="PRO_5041307565" evidence="2">
    <location>
        <begin position="23"/>
        <end position="1031"/>
    </location>
</feature>
<dbReference type="Gene3D" id="2.60.40.10">
    <property type="entry name" value="Immunoglobulins"/>
    <property type="match status" value="1"/>
</dbReference>
<keyword evidence="4" id="KW-1185">Reference proteome</keyword>
<evidence type="ECO:0000256" key="2">
    <source>
        <dbReference type="SAM" id="SignalP"/>
    </source>
</evidence>
<dbReference type="InterPro" id="IPR013783">
    <property type="entry name" value="Ig-like_fold"/>
</dbReference>
<name>A0AA36NC38_9DINO</name>
<sequence length="1031" mass="115401">MLFERGFASWILFPYLWALVWGARPAPTIAPLAANEKRREGGAFSTLQDPGGCSEAMTSLTEACSVSVFVTMASTVASSVDCEFERTNNLLEIMAALFLRADDAELKSKQLKDPPSWDEINKCTVNNCHSCQEQRYFTYNGKKVLVLPQPSKTGRYFTYQANEPRVMTPNEVPRVEKDMVQRGLRFAGLAAGLYDYKQTEKVLFTPHLHMRLQYFGNDPAVVMNLWGLDADNASDGCEGGPNPRNVIPAKLYSEVFNTSKTHTSKEPERQIYWTTSHESRKTGYLTSEASAVAYKATMQGEEKVYEPMGTVTMTVNMSYAGEALGGIPLSPNDYAIITDKSGSIIMMTPQARKVVFHEGMTEAKIQNPENQMPCKEYVIPPDNCWWDAPPPLTLLHAQKEAEQYSGIDFSRMLGRVFTDTPLEKQLCSAGVRTTTFTVPKCHCKDLDLAANCTCEHLAVFCRLIAFPDWSIVVFAPVEELQSAAQYTVDKENITKTNINSKDAKDGKEGNIYEDNITLTNTGRVPLPFDVAVSAADGDNASCITVDPQNGTLEPGAQAVLTLKFDLDKFGTGTSSGWVLVQPDLVDGLGACFRNRAGTRFHFTRPKKPSFLWRTMQRNGIPLSVAVMLVATMILYRVVSSWLSSYYGNLSKERSTIDKALAATQELSFPMVLLPVAIFRKHKRFVAFEDTLNESLWLHTIQDIDNFLNKELKGKPGKKNKVIFMSHQWTAFAEPDHTGEQYKGMVEAVDTVIKNNGWDEEDTYVWLDYSSIPQRHRPSQTAAINSLTVYAAKVSTFVVVAPKVDHCNLEGVICDEESYKMRAWCRAEQLSHLLAQAGDNMFLAKKNETSGVPDIIRLNDNKEWLEQSIEVFKGQLTCCRRKHEGMDMCDRERLVVPMLGLWAQLCRTVQNSATTSQGPKEAERPFADLQEIHEHLCGRIKEVFPETFTYETEAGSEERSLFGKLVERLEERLSHEAKEPTPKEDNKWARLRIAARIATKKPVAKLPEAGGRRLSQALTGRGLSPKPEGAEI</sequence>
<evidence type="ECO:0000256" key="1">
    <source>
        <dbReference type="SAM" id="MobiDB-lite"/>
    </source>
</evidence>
<dbReference type="AlphaFoldDB" id="A0AA36NC38"/>